<gene>
    <name evidence="2" type="ORF">GCM10023188_45380</name>
</gene>
<accession>A0ABP8M683</accession>
<dbReference type="SUPFAM" id="SSF53448">
    <property type="entry name" value="Nucleotide-diphospho-sugar transferases"/>
    <property type="match status" value="1"/>
</dbReference>
<keyword evidence="3" id="KW-1185">Reference proteome</keyword>
<dbReference type="InterPro" id="IPR029044">
    <property type="entry name" value="Nucleotide-diphossugar_trans"/>
</dbReference>
<dbReference type="EMBL" id="BAABHC010000039">
    <property type="protein sequence ID" value="GAA4444008.1"/>
    <property type="molecule type" value="Genomic_DNA"/>
</dbReference>
<dbReference type="CDD" id="cd00761">
    <property type="entry name" value="Glyco_tranf_GTA_type"/>
    <property type="match status" value="1"/>
</dbReference>
<dbReference type="Gene3D" id="3.90.550.10">
    <property type="entry name" value="Spore Coat Polysaccharide Biosynthesis Protein SpsA, Chain A"/>
    <property type="match status" value="1"/>
</dbReference>
<dbReference type="InterPro" id="IPR001173">
    <property type="entry name" value="Glyco_trans_2-like"/>
</dbReference>
<evidence type="ECO:0000313" key="3">
    <source>
        <dbReference type="Proteomes" id="UP001500552"/>
    </source>
</evidence>
<reference evidence="3" key="1">
    <citation type="journal article" date="2019" name="Int. J. Syst. Evol. Microbiol.">
        <title>The Global Catalogue of Microorganisms (GCM) 10K type strain sequencing project: providing services to taxonomists for standard genome sequencing and annotation.</title>
        <authorList>
            <consortium name="The Broad Institute Genomics Platform"/>
            <consortium name="The Broad Institute Genome Sequencing Center for Infectious Disease"/>
            <person name="Wu L."/>
            <person name="Ma J."/>
        </authorList>
    </citation>
    <scope>NUCLEOTIDE SEQUENCE [LARGE SCALE GENOMIC DNA]</scope>
    <source>
        <strain evidence="3">JCM 17926</strain>
    </source>
</reference>
<proteinExistence type="predicted"/>
<feature type="domain" description="Glycosyltransferase 2-like" evidence="1">
    <location>
        <begin position="10"/>
        <end position="141"/>
    </location>
</feature>
<evidence type="ECO:0000313" key="2">
    <source>
        <dbReference type="EMBL" id="GAA4444008.1"/>
    </source>
</evidence>
<dbReference type="Pfam" id="PF00535">
    <property type="entry name" value="Glycos_transf_2"/>
    <property type="match status" value="1"/>
</dbReference>
<name>A0ABP8M683_9BACT</name>
<dbReference type="Proteomes" id="UP001500552">
    <property type="component" value="Unassembled WGS sequence"/>
</dbReference>
<protein>
    <recommendedName>
        <fullName evidence="1">Glycosyltransferase 2-like domain-containing protein</fullName>
    </recommendedName>
</protein>
<dbReference type="RefSeq" id="WP_345162755.1">
    <property type="nucleotide sequence ID" value="NZ_BAABHC010000039.1"/>
</dbReference>
<organism evidence="2 3">
    <name type="scientific">Pontibacter saemangeumensis</name>
    <dbReference type="NCBI Taxonomy" id="1084525"/>
    <lineage>
        <taxon>Bacteria</taxon>
        <taxon>Pseudomonadati</taxon>
        <taxon>Bacteroidota</taxon>
        <taxon>Cytophagia</taxon>
        <taxon>Cytophagales</taxon>
        <taxon>Hymenobacteraceae</taxon>
        <taxon>Pontibacter</taxon>
    </lineage>
</organism>
<sequence>MTQAPTHLVSVVVAFLNEEKFLGEAIESVLQQEYTHWELLLVDDGSTDGSTHIAKQYAKQLPGRIYYIEHEGHVNKGLSASRNRGIQQAAGTLVAFLDADDVWLPKKLSNQVQIFLRHPHIAMVAEASAYWHSWNDPQKKDITIQVGAPQDRVYPPLQLMSHLYPLGEGAAPCPSGLLLTKEAIERVGGFEESFTKEYQLYEDQAFLNKVYLQENVYISSACNNLYRQRAGSIVQWVHADGQYHAVRRHFLEWFQAYLRLRQINDRNTLLLLKKALQPYHYPRLHFLTCTLPGKVKRSIKKRMK</sequence>
<comment type="caution">
    <text evidence="2">The sequence shown here is derived from an EMBL/GenBank/DDBJ whole genome shotgun (WGS) entry which is preliminary data.</text>
</comment>
<dbReference type="PANTHER" id="PTHR22916">
    <property type="entry name" value="GLYCOSYLTRANSFERASE"/>
    <property type="match status" value="1"/>
</dbReference>
<evidence type="ECO:0000259" key="1">
    <source>
        <dbReference type="Pfam" id="PF00535"/>
    </source>
</evidence>